<gene>
    <name evidence="6 10" type="primary">rplF</name>
    <name evidence="10" type="ORF">JD276_10830</name>
</gene>
<comment type="caution">
    <text evidence="10">The sequence shown here is derived from an EMBL/GenBank/DDBJ whole genome shotgun (WGS) entry which is preliminary data.</text>
</comment>
<reference evidence="10" key="1">
    <citation type="submission" date="2020-12" db="EMBL/GenBank/DDBJ databases">
        <title>Leucobacter sp. CAS1, isolated from Chromium sludge.</title>
        <authorList>
            <person name="Xu Z."/>
        </authorList>
    </citation>
    <scope>NUCLEOTIDE SEQUENCE</scope>
    <source>
        <strain evidence="10">CSA1</strain>
    </source>
</reference>
<dbReference type="GO" id="GO:0002181">
    <property type="term" value="P:cytoplasmic translation"/>
    <property type="evidence" value="ECO:0007669"/>
    <property type="project" value="TreeGrafter"/>
</dbReference>
<sequence length="178" mass="18734">MSRIGKLPITVPGSVTVSIDGQSVTVKGPKGELALVVAEPIRVALEDGQVLVTRPDDERESRALHGLTRTLINNNIIGVTEGYSKGLEVVGTGYRVQQKGSGLELALGFSHPVNVEAPEGITLSVEGNTKITVSGISKQAVGEAAANIRKLKKPEPYKGKGIRYAGENVRRKAGKAGK</sequence>
<evidence type="ECO:0000256" key="3">
    <source>
        <dbReference type="ARBA" id="ARBA00022884"/>
    </source>
</evidence>
<keyword evidence="4 6" id="KW-0689">Ribosomal protein</keyword>
<dbReference type="HAMAP" id="MF_01365_B">
    <property type="entry name" value="Ribosomal_uL6_B"/>
    <property type="match status" value="1"/>
</dbReference>
<evidence type="ECO:0000256" key="5">
    <source>
        <dbReference type="ARBA" id="ARBA00023274"/>
    </source>
</evidence>
<dbReference type="PRINTS" id="PR00059">
    <property type="entry name" value="RIBOSOMALL6"/>
</dbReference>
<comment type="function">
    <text evidence="6 8">This protein binds to the 23S rRNA, and is important in its secondary structure. It is located near the subunit interface in the base of the L7/L12 stalk, and near the tRNA binding site of the peptidyltransferase center.</text>
</comment>
<dbReference type="PANTHER" id="PTHR11655">
    <property type="entry name" value="60S/50S RIBOSOMAL PROTEIN L6/L9"/>
    <property type="match status" value="1"/>
</dbReference>
<keyword evidence="2 6" id="KW-0699">rRNA-binding</keyword>
<keyword evidence="11" id="KW-1185">Reference proteome</keyword>
<evidence type="ECO:0000256" key="7">
    <source>
        <dbReference type="RuleBase" id="RU003869"/>
    </source>
</evidence>
<feature type="domain" description="Large ribosomal subunit protein uL6 alpha-beta" evidence="9">
    <location>
        <begin position="11"/>
        <end position="82"/>
    </location>
</feature>
<evidence type="ECO:0000313" key="11">
    <source>
        <dbReference type="Proteomes" id="UP000608530"/>
    </source>
</evidence>
<proteinExistence type="inferred from homology"/>
<keyword evidence="3 6" id="KW-0694">RNA-binding</keyword>
<dbReference type="NCBIfam" id="TIGR03654">
    <property type="entry name" value="L6_bact"/>
    <property type="match status" value="1"/>
</dbReference>
<evidence type="ECO:0000256" key="8">
    <source>
        <dbReference type="RuleBase" id="RU003870"/>
    </source>
</evidence>
<dbReference type="FunFam" id="3.90.930.12:FF:000001">
    <property type="entry name" value="50S ribosomal protein L6"/>
    <property type="match status" value="1"/>
</dbReference>
<dbReference type="InterPro" id="IPR036789">
    <property type="entry name" value="Ribosomal_uL6-like_a/b-dom_sf"/>
</dbReference>
<dbReference type="GO" id="GO:0019843">
    <property type="term" value="F:rRNA binding"/>
    <property type="evidence" value="ECO:0007669"/>
    <property type="project" value="UniProtKB-UniRule"/>
</dbReference>
<evidence type="ECO:0000313" key="10">
    <source>
        <dbReference type="EMBL" id="MBK0419528.1"/>
    </source>
</evidence>
<dbReference type="InterPro" id="IPR000702">
    <property type="entry name" value="Ribosomal_uL6-like"/>
</dbReference>
<evidence type="ECO:0000259" key="9">
    <source>
        <dbReference type="Pfam" id="PF00347"/>
    </source>
</evidence>
<comment type="similarity">
    <text evidence="1 6 7">Belongs to the universal ribosomal protein uL6 family.</text>
</comment>
<comment type="subunit">
    <text evidence="6">Part of the 50S ribosomal subunit.</text>
</comment>
<dbReference type="InterPro" id="IPR019906">
    <property type="entry name" value="Ribosomal_uL6_bac-type"/>
</dbReference>
<evidence type="ECO:0000256" key="6">
    <source>
        <dbReference type="HAMAP-Rule" id="MF_01365"/>
    </source>
</evidence>
<evidence type="ECO:0000256" key="4">
    <source>
        <dbReference type="ARBA" id="ARBA00022980"/>
    </source>
</evidence>
<dbReference type="GO" id="GO:0022625">
    <property type="term" value="C:cytosolic large ribosomal subunit"/>
    <property type="evidence" value="ECO:0007669"/>
    <property type="project" value="UniProtKB-UniRule"/>
</dbReference>
<dbReference type="InterPro" id="IPR002358">
    <property type="entry name" value="Ribosomal_uL6_CS"/>
</dbReference>
<dbReference type="SUPFAM" id="SSF56053">
    <property type="entry name" value="Ribosomal protein L6"/>
    <property type="match status" value="2"/>
</dbReference>
<dbReference type="Gene3D" id="3.90.930.12">
    <property type="entry name" value="Ribosomal protein L6, alpha-beta domain"/>
    <property type="match status" value="2"/>
</dbReference>
<feature type="domain" description="Large ribosomal subunit protein uL6 alpha-beta" evidence="9">
    <location>
        <begin position="90"/>
        <end position="164"/>
    </location>
</feature>
<dbReference type="PANTHER" id="PTHR11655:SF14">
    <property type="entry name" value="LARGE RIBOSOMAL SUBUNIT PROTEIN UL6M"/>
    <property type="match status" value="1"/>
</dbReference>
<evidence type="ECO:0000256" key="1">
    <source>
        <dbReference type="ARBA" id="ARBA00009356"/>
    </source>
</evidence>
<protein>
    <recommendedName>
        <fullName evidence="6">Large ribosomal subunit protein uL6</fullName>
    </recommendedName>
</protein>
<accession>A0A934Q884</accession>
<dbReference type="RefSeq" id="WP_200115674.1">
    <property type="nucleotide sequence ID" value="NZ_JAEHOH010000014.1"/>
</dbReference>
<dbReference type="GO" id="GO:0003735">
    <property type="term" value="F:structural constituent of ribosome"/>
    <property type="evidence" value="ECO:0007669"/>
    <property type="project" value="UniProtKB-UniRule"/>
</dbReference>
<name>A0A934Q884_9MICO</name>
<dbReference type="Pfam" id="PF00347">
    <property type="entry name" value="Ribosomal_L6"/>
    <property type="match status" value="2"/>
</dbReference>
<dbReference type="PIRSF" id="PIRSF002162">
    <property type="entry name" value="Ribosomal_L6"/>
    <property type="match status" value="1"/>
</dbReference>
<organism evidence="10 11">
    <name type="scientific">Leucobacter chromiisoli</name>
    <dbReference type="NCBI Taxonomy" id="2796471"/>
    <lineage>
        <taxon>Bacteria</taxon>
        <taxon>Bacillati</taxon>
        <taxon>Actinomycetota</taxon>
        <taxon>Actinomycetes</taxon>
        <taxon>Micrococcales</taxon>
        <taxon>Microbacteriaceae</taxon>
        <taxon>Leucobacter</taxon>
    </lineage>
</organism>
<dbReference type="InterPro" id="IPR020040">
    <property type="entry name" value="Ribosomal_uL6_a/b-dom"/>
</dbReference>
<evidence type="ECO:0000256" key="2">
    <source>
        <dbReference type="ARBA" id="ARBA00022730"/>
    </source>
</evidence>
<dbReference type="EMBL" id="JAEHOH010000014">
    <property type="protein sequence ID" value="MBK0419528.1"/>
    <property type="molecule type" value="Genomic_DNA"/>
</dbReference>
<dbReference type="Proteomes" id="UP000608530">
    <property type="component" value="Unassembled WGS sequence"/>
</dbReference>
<keyword evidence="5 6" id="KW-0687">Ribonucleoprotein</keyword>
<dbReference type="AlphaFoldDB" id="A0A934Q884"/>
<dbReference type="FunFam" id="3.90.930.12:FF:000002">
    <property type="entry name" value="50S ribosomal protein L6"/>
    <property type="match status" value="1"/>
</dbReference>
<dbReference type="PROSITE" id="PS00525">
    <property type="entry name" value="RIBOSOMAL_L6_1"/>
    <property type="match status" value="1"/>
</dbReference>